<dbReference type="PROSITE" id="PS51375">
    <property type="entry name" value="PPR"/>
    <property type="match status" value="1"/>
</dbReference>
<evidence type="ECO:0000256" key="5">
    <source>
        <dbReference type="PROSITE-ProRule" id="PRU00708"/>
    </source>
</evidence>
<comment type="function">
    <text evidence="3">Regulates mitochondrial small subunit maturation by controlling 15S rRNA 5'-end processing. Localizes to the 5' precursor of the 15S rRNA in a position that is subsequently occupied by mS47 in the mature yeast mtSSU. Uses structure and sequence-specific RNA recognition, binding to a single-stranded region of the precursor and specifically recognizing bases -6 to -1. The exchange of Ccm1 for mS47 is coupled to the irreversible removal of precursor rRNA that is accompanied by conformational changes of the mitoribosomal proteins uS5m and mS26. These conformational changes signal completion of 5'-end rRNA processing through protection of the mature 5'-end of the 15S rRNA and stabilization of mS47. The removal of the 5' precursor together with the dissociation of Ccm1 may be catalyzed by the 5'-3' exoribonuclease Pet127. Involved in the specific removal of group I introns in mitochondrial encoded transcripts.</text>
</comment>
<keyword evidence="8" id="KW-1185">Reference proteome</keyword>
<dbReference type="Pfam" id="PF13041">
    <property type="entry name" value="PPR_2"/>
    <property type="match status" value="1"/>
</dbReference>
<evidence type="ECO:0000256" key="3">
    <source>
        <dbReference type="ARBA" id="ARBA00044493"/>
    </source>
</evidence>
<evidence type="ECO:0000313" key="8">
    <source>
        <dbReference type="Proteomes" id="UP000646827"/>
    </source>
</evidence>
<accession>A0A8H7VH53</accession>
<dbReference type="PANTHER" id="PTHR47447">
    <property type="entry name" value="OS03G0856100 PROTEIN"/>
    <property type="match status" value="1"/>
</dbReference>
<dbReference type="OrthoDB" id="185373at2759"/>
<dbReference type="InterPro" id="IPR002885">
    <property type="entry name" value="PPR_rpt"/>
</dbReference>
<feature type="region of interest" description="Disordered" evidence="6">
    <location>
        <begin position="66"/>
        <end position="86"/>
    </location>
</feature>
<gene>
    <name evidence="7" type="ORF">INT45_004010</name>
</gene>
<sequence>MGGRTIDLLVKLLAPSSRTTYPFRASLPPWRRCHGCGRVVRDSLINSNKITTMPWKRGFTTQVTAPLSQKSQEEPMKTNGTTITPPLEHPRDISAAIIKLSHKRRTNEALHKYLKALYNNQFPSKESLYQLAYALYRQKNLTGLYAFHDTLISHYKNNTTQQTTARLSNRRRRSMIYLYTILLNLISNNTPRNQPLDTQSISRICSEMAELDLAHYAILYDTLLQLFMKRRDLSSCHDLYDLMKQREIEPTKYTYSIMLRVYGWEKDLNGMTKLLDDMYDRKISPDAGIVSVVVFGVCRLREFDTARQFVNGLFQSSGGDAWLIGIKMREQLLKSIDKFEQKRHKTVRARKLWKRNNEIKKRKIL</sequence>
<evidence type="ECO:0008006" key="9">
    <source>
        <dbReference type="Google" id="ProtNLM"/>
    </source>
</evidence>
<comment type="subunit">
    <text evidence="4">Binds to mitochondrial small subunit 15S rRNA.</text>
</comment>
<dbReference type="Proteomes" id="UP000646827">
    <property type="component" value="Unassembled WGS sequence"/>
</dbReference>
<evidence type="ECO:0000313" key="7">
    <source>
        <dbReference type="EMBL" id="KAG2220325.1"/>
    </source>
</evidence>
<evidence type="ECO:0000256" key="6">
    <source>
        <dbReference type="SAM" id="MobiDB-lite"/>
    </source>
</evidence>
<dbReference type="EMBL" id="JAEPRB010000144">
    <property type="protein sequence ID" value="KAG2220325.1"/>
    <property type="molecule type" value="Genomic_DNA"/>
</dbReference>
<proteinExistence type="inferred from homology"/>
<dbReference type="InterPro" id="IPR011990">
    <property type="entry name" value="TPR-like_helical_dom_sf"/>
</dbReference>
<reference evidence="7 8" key="1">
    <citation type="submission" date="2020-12" db="EMBL/GenBank/DDBJ databases">
        <title>Metabolic potential, ecology and presence of endohyphal bacteria is reflected in genomic diversity of Mucoromycotina.</title>
        <authorList>
            <person name="Muszewska A."/>
            <person name="Okrasinska A."/>
            <person name="Steczkiewicz K."/>
            <person name="Drgas O."/>
            <person name="Orlowska M."/>
            <person name="Perlinska-Lenart U."/>
            <person name="Aleksandrzak-Piekarczyk T."/>
            <person name="Szatraj K."/>
            <person name="Zielenkiewicz U."/>
            <person name="Pilsyk S."/>
            <person name="Malc E."/>
            <person name="Mieczkowski P."/>
            <person name="Kruszewska J.S."/>
            <person name="Biernat P."/>
            <person name="Pawlowska J."/>
        </authorList>
    </citation>
    <scope>NUCLEOTIDE SEQUENCE [LARGE SCALE GENOMIC DNA]</scope>
    <source>
        <strain evidence="7 8">CBS 142.35</strain>
    </source>
</reference>
<dbReference type="NCBIfam" id="TIGR00756">
    <property type="entry name" value="PPR"/>
    <property type="match status" value="2"/>
</dbReference>
<protein>
    <recommendedName>
        <fullName evidence="9">Pentatricopeptide repeat-containing protein</fullName>
    </recommendedName>
</protein>
<evidence type="ECO:0000256" key="2">
    <source>
        <dbReference type="ARBA" id="ARBA00022737"/>
    </source>
</evidence>
<dbReference type="Gene3D" id="1.25.40.10">
    <property type="entry name" value="Tetratricopeptide repeat domain"/>
    <property type="match status" value="1"/>
</dbReference>
<name>A0A8H7VH53_9FUNG</name>
<organism evidence="7 8">
    <name type="scientific">Circinella minor</name>
    <dbReference type="NCBI Taxonomy" id="1195481"/>
    <lineage>
        <taxon>Eukaryota</taxon>
        <taxon>Fungi</taxon>
        <taxon>Fungi incertae sedis</taxon>
        <taxon>Mucoromycota</taxon>
        <taxon>Mucoromycotina</taxon>
        <taxon>Mucoromycetes</taxon>
        <taxon>Mucorales</taxon>
        <taxon>Lichtheimiaceae</taxon>
        <taxon>Circinella</taxon>
    </lineage>
</organism>
<comment type="similarity">
    <text evidence="1">Belongs to the CCM1 family.</text>
</comment>
<dbReference type="AlphaFoldDB" id="A0A8H7VH53"/>
<comment type="caution">
    <text evidence="7">The sequence shown here is derived from an EMBL/GenBank/DDBJ whole genome shotgun (WGS) entry which is preliminary data.</text>
</comment>
<evidence type="ECO:0000256" key="1">
    <source>
        <dbReference type="ARBA" id="ARBA00006192"/>
    </source>
</evidence>
<dbReference type="PANTHER" id="PTHR47447:SF17">
    <property type="entry name" value="OS12G0638900 PROTEIN"/>
    <property type="match status" value="1"/>
</dbReference>
<evidence type="ECO:0000256" key="4">
    <source>
        <dbReference type="ARBA" id="ARBA00044511"/>
    </source>
</evidence>
<keyword evidence="2" id="KW-0677">Repeat</keyword>
<feature type="repeat" description="PPR" evidence="5">
    <location>
        <begin position="251"/>
        <end position="285"/>
    </location>
</feature>